<comment type="caution">
    <text evidence="1">The sequence shown here is derived from an EMBL/GenBank/DDBJ whole genome shotgun (WGS) entry which is preliminary data.</text>
</comment>
<gene>
    <name evidence="1" type="ORF">NEOLI_001567</name>
</gene>
<name>A0A1U7LQ85_NEOID</name>
<dbReference type="Proteomes" id="UP000186594">
    <property type="component" value="Unassembled WGS sequence"/>
</dbReference>
<sequence length="149" mass="17413">MSFMMDPSKLIFDYSSFKSPESHFATPEPLQKRPNSRLKFYNPMAQVWAIVTPHRESMFLLTISGPTDYPQQHWLNWDILDSAKQFLAKQLCCYPGCVQVETIDQRSGEVLSVRGEKDGTLEFIRECFGQWKRYDKVWDHQTTGQKGKQ</sequence>
<dbReference type="EMBL" id="LXFE01000603">
    <property type="protein sequence ID" value="OLL24817.1"/>
    <property type="molecule type" value="Genomic_DNA"/>
</dbReference>
<organism evidence="1 2">
    <name type="scientific">Neolecta irregularis (strain DAH-3)</name>
    <dbReference type="NCBI Taxonomy" id="1198029"/>
    <lineage>
        <taxon>Eukaryota</taxon>
        <taxon>Fungi</taxon>
        <taxon>Dikarya</taxon>
        <taxon>Ascomycota</taxon>
        <taxon>Taphrinomycotina</taxon>
        <taxon>Neolectales</taxon>
        <taxon>Neolectaceae</taxon>
        <taxon>Neolecta</taxon>
    </lineage>
</organism>
<evidence type="ECO:0000313" key="1">
    <source>
        <dbReference type="EMBL" id="OLL24817.1"/>
    </source>
</evidence>
<keyword evidence="2" id="KW-1185">Reference proteome</keyword>
<reference evidence="1 2" key="1">
    <citation type="submission" date="2016-04" db="EMBL/GenBank/DDBJ databases">
        <title>Evolutionary innovation and constraint leading to complex multicellularity in the Ascomycota.</title>
        <authorList>
            <person name="Cisse O."/>
            <person name="Nguyen A."/>
            <person name="Hewitt D.A."/>
            <person name="Jedd G."/>
            <person name="Stajich J.E."/>
        </authorList>
    </citation>
    <scope>NUCLEOTIDE SEQUENCE [LARGE SCALE GENOMIC DNA]</scope>
    <source>
        <strain evidence="1 2">DAH-3</strain>
    </source>
</reference>
<dbReference type="AlphaFoldDB" id="A0A1U7LQ85"/>
<accession>A0A1U7LQ85</accession>
<protein>
    <submittedName>
        <fullName evidence="1">Uncharacterized protein</fullName>
    </submittedName>
</protein>
<proteinExistence type="predicted"/>
<evidence type="ECO:0000313" key="2">
    <source>
        <dbReference type="Proteomes" id="UP000186594"/>
    </source>
</evidence>